<proteinExistence type="predicted"/>
<keyword evidence="1" id="KW-0812">Transmembrane</keyword>
<keyword evidence="4" id="KW-1185">Reference proteome</keyword>
<feature type="transmembrane region" description="Helical" evidence="1">
    <location>
        <begin position="75"/>
        <end position="99"/>
    </location>
</feature>
<name>A0A0H5RX28_9MYCO</name>
<reference evidence="4" key="1">
    <citation type="submission" date="2015-07" db="EMBL/GenBank/DDBJ databases">
        <authorList>
            <person name="Urmite Genomes"/>
        </authorList>
    </citation>
    <scope>NUCLEOTIDE SEQUENCE [LARGE SCALE GENOMIC DNA]</scope>
    <source>
        <strain evidence="4">type strain: ATCC 49404</strain>
    </source>
</reference>
<dbReference type="Pfam" id="PF26327">
    <property type="entry name" value="LpqS"/>
    <property type="match status" value="1"/>
</dbReference>
<feature type="signal peptide" evidence="2">
    <location>
        <begin position="1"/>
        <end position="25"/>
    </location>
</feature>
<dbReference type="InterPro" id="IPR058714">
    <property type="entry name" value="LpqS"/>
</dbReference>
<keyword evidence="1" id="KW-1133">Transmembrane helix</keyword>
<dbReference type="AlphaFoldDB" id="A0A0H5RX28"/>
<dbReference type="OrthoDB" id="4638706at2"/>
<keyword evidence="3" id="KW-0449">Lipoprotein</keyword>
<feature type="chain" id="PRO_5005224314" evidence="2">
    <location>
        <begin position="26"/>
        <end position="127"/>
    </location>
</feature>
<evidence type="ECO:0000313" key="3">
    <source>
        <dbReference type="EMBL" id="CRZ18092.1"/>
    </source>
</evidence>
<dbReference type="Proteomes" id="UP000199147">
    <property type="component" value="Unassembled WGS sequence"/>
</dbReference>
<dbReference type="EMBL" id="CWKH01000003">
    <property type="protein sequence ID" value="CRZ18092.1"/>
    <property type="molecule type" value="Genomic_DNA"/>
</dbReference>
<dbReference type="STRING" id="146018.BN2156_04993"/>
<organism evidence="3 4">
    <name type="scientific">Mycolicibacterium neworleansense</name>
    <dbReference type="NCBI Taxonomy" id="146018"/>
    <lineage>
        <taxon>Bacteria</taxon>
        <taxon>Bacillati</taxon>
        <taxon>Actinomycetota</taxon>
        <taxon>Actinomycetes</taxon>
        <taxon>Mycobacteriales</taxon>
        <taxon>Mycobacteriaceae</taxon>
        <taxon>Mycolicibacterium</taxon>
    </lineage>
</organism>
<evidence type="ECO:0000256" key="2">
    <source>
        <dbReference type="SAM" id="SignalP"/>
    </source>
</evidence>
<sequence precursor="true">MKRVIALVAVAMWAAVLAVQWQAGAHDRAPHLPHAVAAAIGEGAEAMMLDHPHISDGTVPHSPDTFTAAVLPRTIAGAAALSVVAFIVGCAVLCGCAAVRATRGPPDRHGVLLAGQELLIRICIARR</sequence>
<protein>
    <submittedName>
        <fullName evidence="3">Lipoprotein LpqS</fullName>
    </submittedName>
</protein>
<evidence type="ECO:0000313" key="4">
    <source>
        <dbReference type="Proteomes" id="UP000199147"/>
    </source>
</evidence>
<accession>A0A0H5RX28</accession>
<gene>
    <name evidence="3" type="primary">lpqS</name>
    <name evidence="3" type="ORF">BN2156_04993</name>
</gene>
<evidence type="ECO:0000256" key="1">
    <source>
        <dbReference type="SAM" id="Phobius"/>
    </source>
</evidence>
<dbReference type="RefSeq" id="WP_090517698.1">
    <property type="nucleotide sequence ID" value="NZ_CWKH01000003.1"/>
</dbReference>
<keyword evidence="1" id="KW-0472">Membrane</keyword>
<keyword evidence="2" id="KW-0732">Signal</keyword>